<gene>
    <name evidence="2" type="ORF">ACAOBT_LOCUS11519</name>
</gene>
<keyword evidence="3" id="KW-1185">Reference proteome</keyword>
<evidence type="ECO:0000256" key="1">
    <source>
        <dbReference type="SAM" id="Phobius"/>
    </source>
</evidence>
<sequence length="57" mass="6845">MRRRCLAVIKNKVLASLYTTIALYIMFLYFCLLYFLIIIVSIVLLKRKIYFHVGTFH</sequence>
<keyword evidence="1" id="KW-1133">Transmembrane helix</keyword>
<accession>A0A9P0KH30</accession>
<dbReference type="EMBL" id="CAKOFQ010006834">
    <property type="protein sequence ID" value="CAH1975238.1"/>
    <property type="molecule type" value="Genomic_DNA"/>
</dbReference>
<organism evidence="2 3">
    <name type="scientific">Acanthoscelides obtectus</name>
    <name type="common">Bean weevil</name>
    <name type="synonym">Bruchus obtectus</name>
    <dbReference type="NCBI Taxonomy" id="200917"/>
    <lineage>
        <taxon>Eukaryota</taxon>
        <taxon>Metazoa</taxon>
        <taxon>Ecdysozoa</taxon>
        <taxon>Arthropoda</taxon>
        <taxon>Hexapoda</taxon>
        <taxon>Insecta</taxon>
        <taxon>Pterygota</taxon>
        <taxon>Neoptera</taxon>
        <taxon>Endopterygota</taxon>
        <taxon>Coleoptera</taxon>
        <taxon>Polyphaga</taxon>
        <taxon>Cucujiformia</taxon>
        <taxon>Chrysomeloidea</taxon>
        <taxon>Chrysomelidae</taxon>
        <taxon>Bruchinae</taxon>
        <taxon>Bruchini</taxon>
        <taxon>Acanthoscelides</taxon>
    </lineage>
</organism>
<protein>
    <submittedName>
        <fullName evidence="2">Uncharacterized protein</fullName>
    </submittedName>
</protein>
<feature type="transmembrane region" description="Helical" evidence="1">
    <location>
        <begin position="21"/>
        <end position="45"/>
    </location>
</feature>
<reference evidence="2" key="1">
    <citation type="submission" date="2022-03" db="EMBL/GenBank/DDBJ databases">
        <authorList>
            <person name="Sayadi A."/>
        </authorList>
    </citation>
    <scope>NUCLEOTIDE SEQUENCE</scope>
</reference>
<evidence type="ECO:0000313" key="3">
    <source>
        <dbReference type="Proteomes" id="UP001152888"/>
    </source>
</evidence>
<evidence type="ECO:0000313" key="2">
    <source>
        <dbReference type="EMBL" id="CAH1975238.1"/>
    </source>
</evidence>
<dbReference type="AlphaFoldDB" id="A0A9P0KH30"/>
<dbReference type="Proteomes" id="UP001152888">
    <property type="component" value="Unassembled WGS sequence"/>
</dbReference>
<proteinExistence type="predicted"/>
<comment type="caution">
    <text evidence="2">The sequence shown here is derived from an EMBL/GenBank/DDBJ whole genome shotgun (WGS) entry which is preliminary data.</text>
</comment>
<keyword evidence="1" id="KW-0472">Membrane</keyword>
<keyword evidence="1" id="KW-0812">Transmembrane</keyword>
<name>A0A9P0KH30_ACAOB</name>